<organism evidence="1 2">
    <name type="scientific">Cichorium intybus</name>
    <name type="common">Chicory</name>
    <dbReference type="NCBI Taxonomy" id="13427"/>
    <lineage>
        <taxon>Eukaryota</taxon>
        <taxon>Viridiplantae</taxon>
        <taxon>Streptophyta</taxon>
        <taxon>Embryophyta</taxon>
        <taxon>Tracheophyta</taxon>
        <taxon>Spermatophyta</taxon>
        <taxon>Magnoliopsida</taxon>
        <taxon>eudicotyledons</taxon>
        <taxon>Gunneridae</taxon>
        <taxon>Pentapetalae</taxon>
        <taxon>asterids</taxon>
        <taxon>campanulids</taxon>
        <taxon>Asterales</taxon>
        <taxon>Asteraceae</taxon>
        <taxon>Cichorioideae</taxon>
        <taxon>Cichorieae</taxon>
        <taxon>Cichoriinae</taxon>
        <taxon>Cichorium</taxon>
    </lineage>
</organism>
<accession>A0ACB9G986</accession>
<dbReference type="EMBL" id="CM042010">
    <property type="protein sequence ID" value="KAI3780023.1"/>
    <property type="molecule type" value="Genomic_DNA"/>
</dbReference>
<sequence>MNMEVNEKENERKEEGEWEGDDRNWLSDEGESENSVGEEEGEKLGAWNKFKHEVNFEESFIADSLESAHACKGNNGKNVMESDPDGMNPDGEIPDPIPDPKTAENNETEPNKTIGLNKIPSIEKESQPRCDTDGGGEKDPDGLESVVLKSGEVSNKLKNLLSRNVPIEERLVMVGKDLMDTQRKIWMKEGRVNNFSRMEKRITRSQSKNWRKKKEEDEGKKEGETGVDSDSSLSIGVLQRLEEVGKLSRLRRGEVGGNHNPRLPEMGVSKT</sequence>
<proteinExistence type="predicted"/>
<evidence type="ECO:0000313" key="1">
    <source>
        <dbReference type="EMBL" id="KAI3780023.1"/>
    </source>
</evidence>
<dbReference type="Proteomes" id="UP001055811">
    <property type="component" value="Linkage Group LG02"/>
</dbReference>
<evidence type="ECO:0000313" key="2">
    <source>
        <dbReference type="Proteomes" id="UP001055811"/>
    </source>
</evidence>
<protein>
    <submittedName>
        <fullName evidence="1">Uncharacterized protein</fullName>
    </submittedName>
</protein>
<reference evidence="2" key="1">
    <citation type="journal article" date="2022" name="Mol. Ecol. Resour.">
        <title>The genomes of chicory, endive, great burdock and yacon provide insights into Asteraceae palaeo-polyploidization history and plant inulin production.</title>
        <authorList>
            <person name="Fan W."/>
            <person name="Wang S."/>
            <person name="Wang H."/>
            <person name="Wang A."/>
            <person name="Jiang F."/>
            <person name="Liu H."/>
            <person name="Zhao H."/>
            <person name="Xu D."/>
            <person name="Zhang Y."/>
        </authorList>
    </citation>
    <scope>NUCLEOTIDE SEQUENCE [LARGE SCALE GENOMIC DNA]</scope>
    <source>
        <strain evidence="2">cv. Punajuju</strain>
    </source>
</reference>
<reference evidence="1 2" key="2">
    <citation type="journal article" date="2022" name="Mol. Ecol. Resour.">
        <title>The genomes of chicory, endive, great burdock and yacon provide insights into Asteraceae paleo-polyploidization history and plant inulin production.</title>
        <authorList>
            <person name="Fan W."/>
            <person name="Wang S."/>
            <person name="Wang H."/>
            <person name="Wang A."/>
            <person name="Jiang F."/>
            <person name="Liu H."/>
            <person name="Zhao H."/>
            <person name="Xu D."/>
            <person name="Zhang Y."/>
        </authorList>
    </citation>
    <scope>NUCLEOTIDE SEQUENCE [LARGE SCALE GENOMIC DNA]</scope>
    <source>
        <strain evidence="2">cv. Punajuju</strain>
        <tissue evidence="1">Leaves</tissue>
    </source>
</reference>
<comment type="caution">
    <text evidence="1">The sequence shown here is derived from an EMBL/GenBank/DDBJ whole genome shotgun (WGS) entry which is preliminary data.</text>
</comment>
<gene>
    <name evidence="1" type="ORF">L2E82_09863</name>
</gene>
<keyword evidence="2" id="KW-1185">Reference proteome</keyword>
<name>A0ACB9G986_CICIN</name>